<feature type="domain" description="Impact N-terminal" evidence="3">
    <location>
        <begin position="52"/>
        <end position="136"/>
    </location>
</feature>
<evidence type="ECO:0000313" key="5">
    <source>
        <dbReference type="Proteomes" id="UP000250140"/>
    </source>
</evidence>
<reference evidence="4 5" key="1">
    <citation type="journal article" date="2016" name="Nat. Commun.">
        <title>Ectomycorrhizal ecology is imprinted in the genome of the dominant symbiotic fungus Cenococcum geophilum.</title>
        <authorList>
            <consortium name="DOE Joint Genome Institute"/>
            <person name="Peter M."/>
            <person name="Kohler A."/>
            <person name="Ohm R.A."/>
            <person name="Kuo A."/>
            <person name="Krutzmann J."/>
            <person name="Morin E."/>
            <person name="Arend M."/>
            <person name="Barry K.W."/>
            <person name="Binder M."/>
            <person name="Choi C."/>
            <person name="Clum A."/>
            <person name="Copeland A."/>
            <person name="Grisel N."/>
            <person name="Haridas S."/>
            <person name="Kipfer T."/>
            <person name="LaButti K."/>
            <person name="Lindquist E."/>
            <person name="Lipzen A."/>
            <person name="Maire R."/>
            <person name="Meier B."/>
            <person name="Mihaltcheva S."/>
            <person name="Molinier V."/>
            <person name="Murat C."/>
            <person name="Poggeler S."/>
            <person name="Quandt C.A."/>
            <person name="Sperisen C."/>
            <person name="Tritt A."/>
            <person name="Tisserant E."/>
            <person name="Crous P.W."/>
            <person name="Henrissat B."/>
            <person name="Nehls U."/>
            <person name="Egli S."/>
            <person name="Spatafora J.W."/>
            <person name="Grigoriev I.V."/>
            <person name="Martin F.M."/>
        </authorList>
    </citation>
    <scope>NUCLEOTIDE SEQUENCE [LARGE SCALE GENOMIC DNA]</scope>
    <source>
        <strain evidence="4 5">CBS 207.34</strain>
    </source>
</reference>
<proteinExistence type="inferred from homology"/>
<dbReference type="Proteomes" id="UP000250140">
    <property type="component" value="Unassembled WGS sequence"/>
</dbReference>
<keyword evidence="5" id="KW-1185">Reference proteome</keyword>
<dbReference type="EMBL" id="KV748646">
    <property type="protein sequence ID" value="OCL13946.1"/>
    <property type="molecule type" value="Genomic_DNA"/>
</dbReference>
<evidence type="ECO:0000256" key="1">
    <source>
        <dbReference type="ARBA" id="ARBA00007665"/>
    </source>
</evidence>
<accession>A0A8E2FC77</accession>
<evidence type="ECO:0000313" key="4">
    <source>
        <dbReference type="EMBL" id="OCL13946.1"/>
    </source>
</evidence>
<dbReference type="InterPro" id="IPR023582">
    <property type="entry name" value="Impact"/>
</dbReference>
<dbReference type="OrthoDB" id="69641at2759"/>
<feature type="compositionally biased region" description="Basic and acidic residues" evidence="2">
    <location>
        <begin position="250"/>
        <end position="280"/>
    </location>
</feature>
<sequence length="312" mass="34855">MSQKRALSPSPSSSASLPIEIFRSAPIEDRSSVFVGAYSLSLSAKALQGLPDFKTASHRIAAWRKPSRQRSILPKSEKLYDTGYDDDGERYGGKRLEKMLGDMNIEGSVVVARWYGGTMLGPIRFNHIEACAKEAIQKWKAAAVEIERAEAQKRQKMEDDAKRRYLEETLRERDQSIFVLRGLLADKSRGLGSSGPVVETAPPTPKKPISYSNMPIEALRRLDKARDATIAFILKEIDKVEERQKALKDLKTEADHDHSVGRDEHEEISHHPSESEDHLLEPTLGLKPKSQELEAPDNDSKSLRAEANIDSG</sequence>
<dbReference type="InterPro" id="IPR036956">
    <property type="entry name" value="Impact_N_sf"/>
</dbReference>
<evidence type="ECO:0000259" key="3">
    <source>
        <dbReference type="Pfam" id="PF01205"/>
    </source>
</evidence>
<dbReference type="GO" id="GO:0005737">
    <property type="term" value="C:cytoplasm"/>
    <property type="evidence" value="ECO:0007669"/>
    <property type="project" value="TreeGrafter"/>
</dbReference>
<evidence type="ECO:0000256" key="2">
    <source>
        <dbReference type="SAM" id="MobiDB-lite"/>
    </source>
</evidence>
<dbReference type="GO" id="GO:0006446">
    <property type="term" value="P:regulation of translational initiation"/>
    <property type="evidence" value="ECO:0007669"/>
    <property type="project" value="TreeGrafter"/>
</dbReference>
<feature type="region of interest" description="Disordered" evidence="2">
    <location>
        <begin position="190"/>
        <end position="209"/>
    </location>
</feature>
<dbReference type="InterPro" id="IPR001498">
    <property type="entry name" value="Impact_N"/>
</dbReference>
<gene>
    <name evidence="4" type="ORF">AOQ84DRAFT_331870</name>
</gene>
<protein>
    <recommendedName>
        <fullName evidence="3">Impact N-terminal domain-containing protein</fullName>
    </recommendedName>
</protein>
<organism evidence="4 5">
    <name type="scientific">Glonium stellatum</name>
    <dbReference type="NCBI Taxonomy" id="574774"/>
    <lineage>
        <taxon>Eukaryota</taxon>
        <taxon>Fungi</taxon>
        <taxon>Dikarya</taxon>
        <taxon>Ascomycota</taxon>
        <taxon>Pezizomycotina</taxon>
        <taxon>Dothideomycetes</taxon>
        <taxon>Pleosporomycetidae</taxon>
        <taxon>Gloniales</taxon>
        <taxon>Gloniaceae</taxon>
        <taxon>Glonium</taxon>
    </lineage>
</organism>
<dbReference type="Pfam" id="PF01205">
    <property type="entry name" value="Impact_N"/>
    <property type="match status" value="1"/>
</dbReference>
<feature type="region of interest" description="Disordered" evidence="2">
    <location>
        <begin position="250"/>
        <end position="312"/>
    </location>
</feature>
<dbReference type="Gene3D" id="3.30.230.30">
    <property type="entry name" value="Impact, N-terminal domain"/>
    <property type="match status" value="1"/>
</dbReference>
<dbReference type="SUPFAM" id="SSF54211">
    <property type="entry name" value="Ribosomal protein S5 domain 2-like"/>
    <property type="match status" value="1"/>
</dbReference>
<name>A0A8E2FC77_9PEZI</name>
<dbReference type="AlphaFoldDB" id="A0A8E2FC77"/>
<dbReference type="GO" id="GO:0140469">
    <property type="term" value="P:GCN2-mediated signaling"/>
    <property type="evidence" value="ECO:0007669"/>
    <property type="project" value="TreeGrafter"/>
</dbReference>
<comment type="similarity">
    <text evidence="1">Belongs to the IMPACT family.</text>
</comment>
<dbReference type="PANTHER" id="PTHR16301:SF25">
    <property type="entry name" value="PROTEIN IMPACT"/>
    <property type="match status" value="1"/>
</dbReference>
<dbReference type="PANTHER" id="PTHR16301">
    <property type="entry name" value="IMPACT-RELATED"/>
    <property type="match status" value="1"/>
</dbReference>
<dbReference type="InterPro" id="IPR020568">
    <property type="entry name" value="Ribosomal_Su5_D2-typ_SF"/>
</dbReference>